<organism evidence="2 3">
    <name type="scientific">Sporosarcina saromensis</name>
    <dbReference type="NCBI Taxonomy" id="359365"/>
    <lineage>
        <taxon>Bacteria</taxon>
        <taxon>Bacillati</taxon>
        <taxon>Bacillota</taxon>
        <taxon>Bacilli</taxon>
        <taxon>Bacillales</taxon>
        <taxon>Caryophanaceae</taxon>
        <taxon>Sporosarcina</taxon>
    </lineage>
</organism>
<name>A0ABU4G7N8_9BACL</name>
<evidence type="ECO:0000313" key="2">
    <source>
        <dbReference type="EMBL" id="MDW0112984.1"/>
    </source>
</evidence>
<evidence type="ECO:0000313" key="3">
    <source>
        <dbReference type="Proteomes" id="UP001282284"/>
    </source>
</evidence>
<evidence type="ECO:0000259" key="1">
    <source>
        <dbReference type="SMART" id="SM00894"/>
    </source>
</evidence>
<dbReference type="Pfam" id="PF05901">
    <property type="entry name" value="Excalibur"/>
    <property type="match status" value="1"/>
</dbReference>
<protein>
    <submittedName>
        <fullName evidence="2">Excalibur calcium-binding domain-containing protein</fullName>
    </submittedName>
</protein>
<proteinExistence type="predicted"/>
<dbReference type="Proteomes" id="UP001282284">
    <property type="component" value="Unassembled WGS sequence"/>
</dbReference>
<gene>
    <name evidence="2" type="ORF">QT711_07285</name>
</gene>
<dbReference type="InterPro" id="IPR008613">
    <property type="entry name" value="Excalibur_Ca-bd_domain"/>
</dbReference>
<feature type="domain" description="Excalibur calcium-binding" evidence="1">
    <location>
        <begin position="10"/>
        <end position="65"/>
    </location>
</feature>
<dbReference type="EMBL" id="JAUBDI010000005">
    <property type="protein sequence ID" value="MDW0112984.1"/>
    <property type="molecule type" value="Genomic_DNA"/>
</dbReference>
<dbReference type="SMART" id="SM00894">
    <property type="entry name" value="Excalibur"/>
    <property type="match status" value="1"/>
</dbReference>
<keyword evidence="3" id="KW-1185">Reference proteome</keyword>
<accession>A0ABU4G7N8</accession>
<sequence>MYTADAAPVKFKNCKELNKTYAGGIAKDAKVRNKGGKTKYTPTVSSEIYKNHTKLDRDKDGIACER</sequence>
<reference evidence="2 3" key="1">
    <citation type="submission" date="2023-06" db="EMBL/GenBank/DDBJ databases">
        <title>Sporosarcina sp. nov., isolated from Korean traditional fermented seafood 'Jeotgal'.</title>
        <authorList>
            <person name="Yang A.I."/>
            <person name="Shin N.-R."/>
        </authorList>
    </citation>
    <scope>NUCLEOTIDE SEQUENCE [LARGE SCALE GENOMIC DNA]</scope>
    <source>
        <strain evidence="2 3">KCTC13119</strain>
    </source>
</reference>
<comment type="caution">
    <text evidence="2">The sequence shown here is derived from an EMBL/GenBank/DDBJ whole genome shotgun (WGS) entry which is preliminary data.</text>
</comment>